<dbReference type="Gene3D" id="3.30.465.10">
    <property type="match status" value="1"/>
</dbReference>
<dbReference type="GO" id="GO:0016491">
    <property type="term" value="F:oxidoreductase activity"/>
    <property type="evidence" value="ECO:0007669"/>
    <property type="project" value="UniProtKB-KW"/>
</dbReference>
<feature type="transmembrane region" description="Helical" evidence="7">
    <location>
        <begin position="48"/>
        <end position="69"/>
    </location>
</feature>
<evidence type="ECO:0000256" key="2">
    <source>
        <dbReference type="ARBA" id="ARBA00005466"/>
    </source>
</evidence>
<comment type="caution">
    <text evidence="9">The sequence shown here is derived from an EMBL/GenBank/DDBJ whole genome shotgun (WGS) entry which is preliminary data.</text>
</comment>
<dbReference type="GO" id="GO:0016020">
    <property type="term" value="C:membrane"/>
    <property type="evidence" value="ECO:0007669"/>
    <property type="project" value="UniProtKB-SubCell"/>
</dbReference>
<evidence type="ECO:0000256" key="3">
    <source>
        <dbReference type="ARBA" id="ARBA00022630"/>
    </source>
</evidence>
<dbReference type="PROSITE" id="PS51387">
    <property type="entry name" value="FAD_PCMH"/>
    <property type="match status" value="1"/>
</dbReference>
<keyword evidence="7" id="KW-0812">Transmembrane</keyword>
<dbReference type="SUPFAM" id="SSF56176">
    <property type="entry name" value="FAD-binding/transporter-associated domain-like"/>
    <property type="match status" value="1"/>
</dbReference>
<feature type="transmembrane region" description="Helical" evidence="7">
    <location>
        <begin position="422"/>
        <end position="442"/>
    </location>
</feature>
<dbReference type="InterPro" id="IPR016166">
    <property type="entry name" value="FAD-bd_PCMH"/>
</dbReference>
<feature type="transmembrane region" description="Helical" evidence="7">
    <location>
        <begin position="253"/>
        <end position="272"/>
    </location>
</feature>
<comment type="similarity">
    <text evidence="2">Belongs to the oxygen-dependent FAD-linked oxidoreductase family.</text>
</comment>
<dbReference type="Pfam" id="PF01565">
    <property type="entry name" value="FAD_binding_4"/>
    <property type="match status" value="1"/>
</dbReference>
<protein>
    <submittedName>
        <fullName evidence="9">MFS monocarboxylate transporter</fullName>
    </submittedName>
</protein>
<dbReference type="InterPro" id="IPR036259">
    <property type="entry name" value="MFS_trans_sf"/>
</dbReference>
<dbReference type="PANTHER" id="PTHR42973">
    <property type="entry name" value="BINDING OXIDOREDUCTASE, PUTATIVE (AFU_ORTHOLOGUE AFUA_1G17690)-RELATED"/>
    <property type="match status" value="1"/>
</dbReference>
<feature type="transmembrane region" description="Helical" evidence="7">
    <location>
        <begin position="292"/>
        <end position="311"/>
    </location>
</feature>
<dbReference type="InterPro" id="IPR036318">
    <property type="entry name" value="FAD-bd_PCMH-like_sf"/>
</dbReference>
<keyword evidence="5" id="KW-0560">Oxidoreductase</keyword>
<proteinExistence type="inferred from homology"/>
<evidence type="ECO:0000256" key="4">
    <source>
        <dbReference type="ARBA" id="ARBA00022827"/>
    </source>
</evidence>
<dbReference type="Pfam" id="PF08031">
    <property type="entry name" value="BBE"/>
    <property type="match status" value="1"/>
</dbReference>
<feature type="transmembrane region" description="Helical" evidence="7">
    <location>
        <begin position="345"/>
        <end position="367"/>
    </location>
</feature>
<feature type="region of interest" description="Disordered" evidence="6">
    <location>
        <begin position="1"/>
        <end position="40"/>
    </location>
</feature>
<evidence type="ECO:0000256" key="6">
    <source>
        <dbReference type="SAM" id="MobiDB-lite"/>
    </source>
</evidence>
<dbReference type="GO" id="GO:0022857">
    <property type="term" value="F:transmembrane transporter activity"/>
    <property type="evidence" value="ECO:0007669"/>
    <property type="project" value="InterPro"/>
</dbReference>
<feature type="transmembrane region" description="Helical" evidence="7">
    <location>
        <begin position="124"/>
        <end position="147"/>
    </location>
</feature>
<comment type="subcellular location">
    <subcellularLocation>
        <location evidence="1">Membrane</location>
        <topology evidence="1">Multi-pass membrane protein</topology>
    </subcellularLocation>
</comment>
<dbReference type="Pfam" id="PF07690">
    <property type="entry name" value="MFS_1"/>
    <property type="match status" value="1"/>
</dbReference>
<keyword evidence="7" id="KW-0472">Membrane</keyword>
<evidence type="ECO:0000256" key="1">
    <source>
        <dbReference type="ARBA" id="ARBA00004141"/>
    </source>
</evidence>
<organism evidence="9 10">
    <name type="scientific">Purpureocillium lilacinum</name>
    <name type="common">Paecilomyces lilacinus</name>
    <dbReference type="NCBI Taxonomy" id="33203"/>
    <lineage>
        <taxon>Eukaryota</taxon>
        <taxon>Fungi</taxon>
        <taxon>Dikarya</taxon>
        <taxon>Ascomycota</taxon>
        <taxon>Pezizomycotina</taxon>
        <taxon>Sordariomycetes</taxon>
        <taxon>Hypocreomycetidae</taxon>
        <taxon>Hypocreales</taxon>
        <taxon>Ophiocordycipitaceae</taxon>
        <taxon>Purpureocillium</taxon>
    </lineage>
</organism>
<name>A0A2U3EDH6_PURLI</name>
<dbReference type="InterPro" id="IPR012951">
    <property type="entry name" value="BBE"/>
</dbReference>
<reference evidence="9 10" key="1">
    <citation type="journal article" date="2016" name="Front. Microbiol.">
        <title>Genome and transcriptome sequences reveal the specific parasitism of the nematophagous Purpureocillium lilacinum 36-1.</title>
        <authorList>
            <person name="Xie J."/>
            <person name="Li S."/>
            <person name="Mo C."/>
            <person name="Xiao X."/>
            <person name="Peng D."/>
            <person name="Wang G."/>
            <person name="Xiao Y."/>
        </authorList>
    </citation>
    <scope>NUCLEOTIDE SEQUENCE [LARGE SCALE GENOMIC DNA]</scope>
    <source>
        <strain evidence="9 10">36-1</strain>
    </source>
</reference>
<feature type="transmembrane region" description="Helical" evidence="7">
    <location>
        <begin position="320"/>
        <end position="339"/>
    </location>
</feature>
<keyword evidence="7" id="KW-1133">Transmembrane helix</keyword>
<dbReference type="GO" id="GO:0071949">
    <property type="term" value="F:FAD binding"/>
    <property type="evidence" value="ECO:0007669"/>
    <property type="project" value="InterPro"/>
</dbReference>
<evidence type="ECO:0000256" key="7">
    <source>
        <dbReference type="SAM" id="Phobius"/>
    </source>
</evidence>
<dbReference type="InterPro" id="IPR011701">
    <property type="entry name" value="MFS"/>
</dbReference>
<feature type="transmembrane region" description="Helical" evidence="7">
    <location>
        <begin position="153"/>
        <end position="173"/>
    </location>
</feature>
<dbReference type="PANTHER" id="PTHR42973:SF53">
    <property type="entry name" value="FAD-BINDING PCMH-TYPE DOMAIN-CONTAINING PROTEIN-RELATED"/>
    <property type="match status" value="1"/>
</dbReference>
<feature type="transmembrane region" description="Helical" evidence="7">
    <location>
        <begin position="379"/>
        <end position="402"/>
    </location>
</feature>
<feature type="transmembrane region" description="Helical" evidence="7">
    <location>
        <begin position="185"/>
        <end position="206"/>
    </location>
</feature>
<feature type="domain" description="FAD-binding PCMH-type" evidence="8">
    <location>
        <begin position="578"/>
        <end position="751"/>
    </location>
</feature>
<dbReference type="Gene3D" id="1.20.1250.20">
    <property type="entry name" value="MFS general substrate transporter like domains"/>
    <property type="match status" value="2"/>
</dbReference>
<accession>A0A2U3EDH6</accession>
<keyword evidence="4" id="KW-0274">FAD</keyword>
<evidence type="ECO:0000256" key="5">
    <source>
        <dbReference type="ARBA" id="ARBA00023002"/>
    </source>
</evidence>
<gene>
    <name evidence="9" type="ORF">PCL_11198</name>
</gene>
<feature type="compositionally biased region" description="Basic and acidic residues" evidence="6">
    <location>
        <begin position="1"/>
        <end position="35"/>
    </location>
</feature>
<evidence type="ECO:0000313" key="9">
    <source>
        <dbReference type="EMBL" id="PWI72575.1"/>
    </source>
</evidence>
<dbReference type="Proteomes" id="UP000245956">
    <property type="component" value="Unassembled WGS sequence"/>
</dbReference>
<keyword evidence="3" id="KW-0285">Flavoprotein</keyword>
<evidence type="ECO:0000313" key="10">
    <source>
        <dbReference type="Proteomes" id="UP000245956"/>
    </source>
</evidence>
<dbReference type="InterPro" id="IPR016169">
    <property type="entry name" value="FAD-bd_PCMH_sub2"/>
</dbReference>
<feature type="transmembrane region" description="Helical" evidence="7">
    <location>
        <begin position="89"/>
        <end position="112"/>
    </location>
</feature>
<dbReference type="SUPFAM" id="SSF103473">
    <property type="entry name" value="MFS general substrate transporter"/>
    <property type="match status" value="1"/>
</dbReference>
<dbReference type="InterPro" id="IPR006094">
    <property type="entry name" value="Oxid_FAD_bind_N"/>
</dbReference>
<dbReference type="AlphaFoldDB" id="A0A2U3EDH6"/>
<evidence type="ECO:0000259" key="8">
    <source>
        <dbReference type="PROSITE" id="PS51387"/>
    </source>
</evidence>
<dbReference type="InterPro" id="IPR050416">
    <property type="entry name" value="FAD-linked_Oxidoreductase"/>
</dbReference>
<sequence length="1016" mass="109285">MAATETRELDELNHDNGRISHSDDEATDMSTEHMQGDSLPPTDHGRGAYLALACCTVAQAPIWGYSVSFGIFQEYYSNPSSRLDATPGAIASIGAAQMGIMYLMMPLAFLALHRYPHLRRWCGPLGLLITVASIAASAFVSSVAGLIATQGVLYALGCGLLFSPISMYMDEWFVERKGMAYGVMWAGKSAVGVAMPFVFSALLQRFGLRATLLSWAVASAVLTSPTLVFLKPRVPLPRTYQARPLSFGFVRHAPFWMMQIGIIIQSLGYLMPSTYLASYASAIGLSSVTGPMLLALFSLASVPGAVIHGILGDKMSATKVILISSLGSALPVFLLWGLSRHLANLVVFVVLYGFFAGGFSSTWSGMLQEIKRDDAGTDTAIVFGMLLGGRGVGFVLGGPVSGALVSAGGALTGETLGYATKYGPMILCTGVTAILGAWAPFWKMTKIAKSRWGGMHSARISRVLQRGHNTNARDWDGSTKWLRAGSDTILDIIERPSRSTLPNVVISTAAKAESLVICRSETFVHSKAGLLFPVFDDPGPTEPRSVCTVLASQASLRGKILAPDSATYDARLQTYYSANAAQRAWCMALPESTHDAQVIARVLTRHKCPFGIKAGAHSAWKGSNGIADGVTIDFGYMNATTYDPSTGIVSIQPGARWGSVYEALDKYNATVVGARTSVVGVGGFTTGGGYSFHSNAYGMACDMVENWEIVLANGSVVNANVHEHADLWKAQKGSSGNLGFVTKIDQRAVPGNLLWGGLTGYSLSERDHLFKAYVNFVDQTVDDSPDQSILALGFDQAGFYLRSIFTNTNGVANSPAFDEYLAVPNISSTLASGPESEIIPQFSGPTPLGLYTNWFTGMATNTFAAMSAIDELHHYFAPKMQAAAPYANFSTLITFQPVTEAMVKNSNKRGGNVLGLERVVANGPALMWLVVLTADTADRQSTILPVAQKLVAAINERQRKQGTFIDWVYLNYAWGDEQPIKYYGAENLGLLHRVSRKYDPLGVFQKLRKTGFKLNT</sequence>
<dbReference type="EMBL" id="LCWV01000006">
    <property type="protein sequence ID" value="PWI72575.1"/>
    <property type="molecule type" value="Genomic_DNA"/>
</dbReference>